<evidence type="ECO:0000259" key="2">
    <source>
        <dbReference type="Pfam" id="PF10536"/>
    </source>
</evidence>
<name>A0ABR0QJL1_GOSAR</name>
<accession>A0ABR0QJL1</accession>
<dbReference type="Pfam" id="PF10536">
    <property type="entry name" value="PMD"/>
    <property type="match status" value="1"/>
</dbReference>
<keyword evidence="4" id="KW-1185">Reference proteome</keyword>
<feature type="domain" description="Aminotransferase-like plant mobile" evidence="2">
    <location>
        <begin position="2"/>
        <end position="112"/>
    </location>
</feature>
<dbReference type="PANTHER" id="PTHR46033:SF8">
    <property type="entry name" value="PROTEIN MAINTENANCE OF MERISTEMS-LIKE"/>
    <property type="match status" value="1"/>
</dbReference>
<evidence type="ECO:0000256" key="1">
    <source>
        <dbReference type="SAM" id="MobiDB-lite"/>
    </source>
</evidence>
<feature type="region of interest" description="Disordered" evidence="1">
    <location>
        <begin position="132"/>
        <end position="152"/>
    </location>
</feature>
<gene>
    <name evidence="3" type="ORF">PVK06_007836</name>
</gene>
<protein>
    <recommendedName>
        <fullName evidence="2">Aminotransferase-like plant mobile domain-containing protein</fullName>
    </recommendedName>
</protein>
<proteinExistence type="predicted"/>
<dbReference type="EMBL" id="JARKNE010000003">
    <property type="protein sequence ID" value="KAK5839077.1"/>
    <property type="molecule type" value="Genomic_DNA"/>
</dbReference>
<sequence>MSDANNNRVHLMYLPLLADLQNVRSYSWGFAVLAMLYRELCWTTKPDAVDIGGCLILLQLWALYRMPFLASARHQAYLFPLVNRWSFYPGIGRSYTVPIYRLMIEQYAGEGISYSNICDMAFESVLDIEAKPEPKPEPGLEPEPEPERSHTHFAYSSYHPELQVNDYFPGSSGHRYHSGFDIFSPAPP</sequence>
<evidence type="ECO:0000313" key="3">
    <source>
        <dbReference type="EMBL" id="KAK5839077.1"/>
    </source>
</evidence>
<reference evidence="3 4" key="1">
    <citation type="submission" date="2023-03" db="EMBL/GenBank/DDBJ databases">
        <title>WGS of Gossypium arboreum.</title>
        <authorList>
            <person name="Yu D."/>
        </authorList>
    </citation>
    <scope>NUCLEOTIDE SEQUENCE [LARGE SCALE GENOMIC DNA]</scope>
    <source>
        <tissue evidence="3">Leaf</tissue>
    </source>
</reference>
<dbReference type="PANTHER" id="PTHR46033">
    <property type="entry name" value="PROTEIN MAIN-LIKE 2"/>
    <property type="match status" value="1"/>
</dbReference>
<dbReference type="InterPro" id="IPR019557">
    <property type="entry name" value="AminoTfrase-like_pln_mobile"/>
</dbReference>
<evidence type="ECO:0000313" key="4">
    <source>
        <dbReference type="Proteomes" id="UP001358586"/>
    </source>
</evidence>
<organism evidence="3 4">
    <name type="scientific">Gossypium arboreum</name>
    <name type="common">Tree cotton</name>
    <name type="synonym">Gossypium nanking</name>
    <dbReference type="NCBI Taxonomy" id="29729"/>
    <lineage>
        <taxon>Eukaryota</taxon>
        <taxon>Viridiplantae</taxon>
        <taxon>Streptophyta</taxon>
        <taxon>Embryophyta</taxon>
        <taxon>Tracheophyta</taxon>
        <taxon>Spermatophyta</taxon>
        <taxon>Magnoliopsida</taxon>
        <taxon>eudicotyledons</taxon>
        <taxon>Gunneridae</taxon>
        <taxon>Pentapetalae</taxon>
        <taxon>rosids</taxon>
        <taxon>malvids</taxon>
        <taxon>Malvales</taxon>
        <taxon>Malvaceae</taxon>
        <taxon>Malvoideae</taxon>
        <taxon>Gossypium</taxon>
    </lineage>
</organism>
<dbReference type="Proteomes" id="UP001358586">
    <property type="component" value="Chromosome 3"/>
</dbReference>
<comment type="caution">
    <text evidence="3">The sequence shown here is derived from an EMBL/GenBank/DDBJ whole genome shotgun (WGS) entry which is preliminary data.</text>
</comment>
<dbReference type="InterPro" id="IPR044824">
    <property type="entry name" value="MAIN-like"/>
</dbReference>